<keyword evidence="1" id="KW-0732">Signal</keyword>
<keyword evidence="4" id="KW-1185">Reference proteome</keyword>
<evidence type="ECO:0000313" key="4">
    <source>
        <dbReference type="Proteomes" id="UP000612680"/>
    </source>
</evidence>
<accession>A0ABX7I421</accession>
<sequence>MNYVFLNVAIFFLAITSLLAQPAIQWEKTIGGPNGAFLSYSQQTADGGYILGGSASNGTGYDKSDPGSGASDYWIAKLDADGRKEWDYAFGGPGQDQLITMQQTSDGGYILGGHSNSDAGGDKSEDCRGGSNEGYVYPDYWIIKISANGVKEWDKTLGSNGEDLLRSLQQTSDGGYIVSGSSSSSAGFDKTTAKLGLYDLWVVKLNADGSKLWDKSYGRPGTLHSGGYIRQIGNGGYILAGTINYFQSDDMPDYKVFSLSSDGSIQWEKSYGGSGSDNATSIIETKDSGYLVGGTSNTNADGDKSGESLPIDGSTSRLSDYWILKLNVSGKIQWEKTIGGASYDAGGYIDGSSSLSSLSLTSDGGYLVGGSSSAQAGRSKTENNKGTASYGTTDYWIVKISELGNKEWDKTIGGNRSDQLTYIHQTTDGGFFLTGRSGSNASGDKTEDNRTGNEFSSDGWVIKLASENPLPVNLTSFVVEKEFTSTMLSWTTTSETNNDHFEVQYSTDAKAWNLLAMINAAEESTKSKTYQFTHVNPANGDNFYRLKMVDTDGTFTYSKKEHLKFNQGISVSVYPNPVTETIHLQAADWSKVKGLQILNNQGKALYSSGNKPSQDINARSLEPGLYFIKVTLSDGTETTRKIVLGQ</sequence>
<feature type="chain" id="PRO_5047231199" evidence="1">
    <location>
        <begin position="21"/>
        <end position="646"/>
    </location>
</feature>
<dbReference type="PANTHER" id="PTHR42754">
    <property type="entry name" value="ENDOGLUCANASE"/>
    <property type="match status" value="1"/>
</dbReference>
<evidence type="ECO:0000256" key="1">
    <source>
        <dbReference type="SAM" id="SignalP"/>
    </source>
</evidence>
<dbReference type="PANTHER" id="PTHR42754:SF1">
    <property type="entry name" value="LIPOPROTEIN"/>
    <property type="match status" value="1"/>
</dbReference>
<name>A0ABX7I421_9BACT</name>
<reference evidence="3 4" key="1">
    <citation type="submission" date="2020-06" db="EMBL/GenBank/DDBJ databases">
        <title>Dyadobacter sandarakinus sp. nov., isolated from the soil of the Arctic Yellow River Station.</title>
        <authorList>
            <person name="Zhang Y."/>
            <person name="Peng F."/>
        </authorList>
    </citation>
    <scope>NUCLEOTIDE SEQUENCE [LARGE SCALE GENOMIC DNA]</scope>
    <source>
        <strain evidence="3 4">Q3-56</strain>
    </source>
</reference>
<evidence type="ECO:0000259" key="2">
    <source>
        <dbReference type="Pfam" id="PF18962"/>
    </source>
</evidence>
<dbReference type="RefSeq" id="WP_204662426.1">
    <property type="nucleotide sequence ID" value="NZ_CP056775.1"/>
</dbReference>
<protein>
    <submittedName>
        <fullName evidence="3">T9SS type A sorting domain-containing protein</fullName>
    </submittedName>
</protein>
<gene>
    <name evidence="3" type="ORF">HWI92_07805</name>
</gene>
<organism evidence="3 4">
    <name type="scientific">Dyadobacter sandarakinus</name>
    <dbReference type="NCBI Taxonomy" id="2747268"/>
    <lineage>
        <taxon>Bacteria</taxon>
        <taxon>Pseudomonadati</taxon>
        <taxon>Bacteroidota</taxon>
        <taxon>Cytophagia</taxon>
        <taxon>Cytophagales</taxon>
        <taxon>Spirosomataceae</taxon>
        <taxon>Dyadobacter</taxon>
    </lineage>
</organism>
<dbReference type="Proteomes" id="UP000612680">
    <property type="component" value="Chromosome"/>
</dbReference>
<feature type="signal peptide" evidence="1">
    <location>
        <begin position="1"/>
        <end position="20"/>
    </location>
</feature>
<dbReference type="NCBIfam" id="TIGR04183">
    <property type="entry name" value="Por_Secre_tail"/>
    <property type="match status" value="1"/>
</dbReference>
<feature type="domain" description="Secretion system C-terminal sorting" evidence="2">
    <location>
        <begin position="573"/>
        <end position="643"/>
    </location>
</feature>
<proteinExistence type="predicted"/>
<dbReference type="Pfam" id="PF18962">
    <property type="entry name" value="Por_Secre_tail"/>
    <property type="match status" value="1"/>
</dbReference>
<evidence type="ECO:0000313" key="3">
    <source>
        <dbReference type="EMBL" id="QRR00819.1"/>
    </source>
</evidence>
<dbReference type="InterPro" id="IPR026444">
    <property type="entry name" value="Secre_tail"/>
</dbReference>
<dbReference type="EMBL" id="CP056775">
    <property type="protein sequence ID" value="QRR00819.1"/>
    <property type="molecule type" value="Genomic_DNA"/>
</dbReference>